<keyword evidence="2" id="KW-1185">Reference proteome</keyword>
<gene>
    <name evidence="1" type="ORF">RF11_02941</name>
</gene>
<evidence type="ECO:0000313" key="1">
    <source>
        <dbReference type="EMBL" id="KII72960.1"/>
    </source>
</evidence>
<evidence type="ECO:0000313" key="2">
    <source>
        <dbReference type="Proteomes" id="UP000031668"/>
    </source>
</evidence>
<reference evidence="1 2" key="1">
    <citation type="journal article" date="2014" name="Genome Biol. Evol.">
        <title>The genome of the myxosporean Thelohanellus kitauei shows adaptations to nutrient acquisition within its fish host.</title>
        <authorList>
            <person name="Yang Y."/>
            <person name="Xiong J."/>
            <person name="Zhou Z."/>
            <person name="Huo F."/>
            <person name="Miao W."/>
            <person name="Ran C."/>
            <person name="Liu Y."/>
            <person name="Zhang J."/>
            <person name="Feng J."/>
            <person name="Wang M."/>
            <person name="Wang M."/>
            <person name="Wang L."/>
            <person name="Yao B."/>
        </authorList>
    </citation>
    <scope>NUCLEOTIDE SEQUENCE [LARGE SCALE GENOMIC DNA]</scope>
    <source>
        <strain evidence="1">Wuqing</strain>
    </source>
</reference>
<dbReference type="AlphaFoldDB" id="A0A0C2N9D0"/>
<sequence length="239" mass="27177">MLYEGHCQLHDNRNGYWLDGTTLVDNVLNFDCKNECQHLCRYSHKLPPAYQSLHLLAFTTDDTKGDVTDRFGEDSLRLRPKQIATVTTPQANTNADEMAHSMDISPVVETIIQPYSGKRTNATSHLASSKNNISTSTQIQLFHNQLKFLTSSLSRCYCFYGGHLITPHVSLTDIMHLWKAMPKILHYMYIALPVAIFKLDEIALLENLSLPYMTRPLPIAHESALAQAYPIDLSRWSRL</sequence>
<accession>A0A0C2N9D0</accession>
<dbReference type="Proteomes" id="UP000031668">
    <property type="component" value="Unassembled WGS sequence"/>
</dbReference>
<comment type="caution">
    <text evidence="1">The sequence shown here is derived from an EMBL/GenBank/DDBJ whole genome shotgun (WGS) entry which is preliminary data.</text>
</comment>
<proteinExistence type="predicted"/>
<name>A0A0C2N9D0_THEKT</name>
<dbReference type="EMBL" id="JWZT01001059">
    <property type="protein sequence ID" value="KII72960.1"/>
    <property type="molecule type" value="Genomic_DNA"/>
</dbReference>
<protein>
    <submittedName>
        <fullName evidence="1">Uncharacterized protein</fullName>
    </submittedName>
</protein>
<organism evidence="1 2">
    <name type="scientific">Thelohanellus kitauei</name>
    <name type="common">Myxosporean</name>
    <dbReference type="NCBI Taxonomy" id="669202"/>
    <lineage>
        <taxon>Eukaryota</taxon>
        <taxon>Metazoa</taxon>
        <taxon>Cnidaria</taxon>
        <taxon>Myxozoa</taxon>
        <taxon>Myxosporea</taxon>
        <taxon>Bivalvulida</taxon>
        <taxon>Platysporina</taxon>
        <taxon>Myxobolidae</taxon>
        <taxon>Thelohanellus</taxon>
    </lineage>
</organism>